<keyword evidence="4" id="KW-1185">Reference proteome</keyword>
<dbReference type="InterPro" id="IPR052336">
    <property type="entry name" value="MlaD_Phospholipid_Transporter"/>
</dbReference>
<dbReference type="EMBL" id="FNCG01000003">
    <property type="protein sequence ID" value="SDG40005.1"/>
    <property type="molecule type" value="Genomic_DNA"/>
</dbReference>
<organism evidence="3 4">
    <name type="scientific">Mucilaginibacter gossypii</name>
    <dbReference type="NCBI Taxonomy" id="551996"/>
    <lineage>
        <taxon>Bacteria</taxon>
        <taxon>Pseudomonadati</taxon>
        <taxon>Bacteroidota</taxon>
        <taxon>Sphingobacteriia</taxon>
        <taxon>Sphingobacteriales</taxon>
        <taxon>Sphingobacteriaceae</taxon>
        <taxon>Mucilaginibacter</taxon>
    </lineage>
</organism>
<proteinExistence type="predicted"/>
<accession>A0A1G7TXC4</accession>
<keyword evidence="1" id="KW-1133">Transmembrane helix</keyword>
<keyword evidence="1" id="KW-0812">Transmembrane</keyword>
<dbReference type="InterPro" id="IPR003399">
    <property type="entry name" value="Mce/MlaD"/>
</dbReference>
<evidence type="ECO:0000256" key="1">
    <source>
        <dbReference type="SAM" id="Phobius"/>
    </source>
</evidence>
<protein>
    <submittedName>
        <fullName evidence="3">Phospholipid/cholesterol/gamma-HCH transport system substrate-binding protein</fullName>
    </submittedName>
</protein>
<dbReference type="Pfam" id="PF02470">
    <property type="entry name" value="MlaD"/>
    <property type="match status" value="1"/>
</dbReference>
<dbReference type="PANTHER" id="PTHR33371:SF4">
    <property type="entry name" value="INTERMEMBRANE PHOSPHOLIPID TRANSPORT SYSTEM BINDING PROTEIN MLAD"/>
    <property type="match status" value="1"/>
</dbReference>
<sequence>MANQTAGNIKLGAFVLSGLFVLILAFYLIGKNHNLFGSDFNIRVRFSNLNGLTVGNNVQFSGIQSGTVKKINMINDTTIEVTLSIDNKFTSYIHKNAVASIGTEGLMGNKIVNIVPSNLPSAQVTEDDLLIAQKKISTDEMLQTLSKTNNNVAVISEALKGTVLKVNGSTFMALLNDKNVSGNLLASLQNLNKASANAIKITNGIDDLIVGIKNGKGAAGVLLRDTIAAGNLQAAISSIRKASDNADSLTWQLNNLARTVNGHLNSGNGSLPMILKDSAFAKDLRATMYNLRQGTDGFNKNMEALKHNFLFRGYFKSQEKAQRKQQAVQSQ</sequence>
<dbReference type="PANTHER" id="PTHR33371">
    <property type="entry name" value="INTERMEMBRANE PHOSPHOLIPID TRANSPORT SYSTEM BINDING PROTEIN MLAD-RELATED"/>
    <property type="match status" value="1"/>
</dbReference>
<evidence type="ECO:0000259" key="2">
    <source>
        <dbReference type="Pfam" id="PF02470"/>
    </source>
</evidence>
<feature type="transmembrane region" description="Helical" evidence="1">
    <location>
        <begin position="12"/>
        <end position="30"/>
    </location>
</feature>
<dbReference type="STRING" id="551996.SAMN05192573_103300"/>
<evidence type="ECO:0000313" key="4">
    <source>
        <dbReference type="Proteomes" id="UP000199705"/>
    </source>
</evidence>
<name>A0A1G7TXC4_9SPHI</name>
<dbReference type="Proteomes" id="UP000199705">
    <property type="component" value="Unassembled WGS sequence"/>
</dbReference>
<dbReference type="RefSeq" id="WP_091164172.1">
    <property type="nucleotide sequence ID" value="NZ_FNCG01000003.1"/>
</dbReference>
<evidence type="ECO:0000313" key="3">
    <source>
        <dbReference type="EMBL" id="SDG40005.1"/>
    </source>
</evidence>
<gene>
    <name evidence="3" type="ORF">SAMN05192573_103300</name>
</gene>
<feature type="domain" description="Mce/MlaD" evidence="2">
    <location>
        <begin position="42"/>
        <end position="116"/>
    </location>
</feature>
<keyword evidence="1" id="KW-0472">Membrane</keyword>
<reference evidence="4" key="1">
    <citation type="submission" date="2016-10" db="EMBL/GenBank/DDBJ databases">
        <authorList>
            <person name="Varghese N."/>
            <person name="Submissions S."/>
        </authorList>
    </citation>
    <scope>NUCLEOTIDE SEQUENCE [LARGE SCALE GENOMIC DNA]</scope>
    <source>
        <strain evidence="4">Gh-67</strain>
    </source>
</reference>
<dbReference type="AlphaFoldDB" id="A0A1G7TXC4"/>